<organism evidence="1 2">
    <name type="scientific">Leptospira santarosai serovar Arenal str. MAVJ 401</name>
    <dbReference type="NCBI Taxonomy" id="1049976"/>
    <lineage>
        <taxon>Bacteria</taxon>
        <taxon>Pseudomonadati</taxon>
        <taxon>Spirochaetota</taxon>
        <taxon>Spirochaetia</taxon>
        <taxon>Leptospirales</taxon>
        <taxon>Leptospiraceae</taxon>
        <taxon>Leptospira</taxon>
    </lineage>
</organism>
<protein>
    <submittedName>
        <fullName evidence="1">Uncharacterized protein</fullName>
    </submittedName>
</protein>
<dbReference type="AlphaFoldDB" id="M6JSP1"/>
<evidence type="ECO:0000313" key="1">
    <source>
        <dbReference type="EMBL" id="EMN22535.1"/>
    </source>
</evidence>
<accession>M6JSP1</accession>
<dbReference type="EMBL" id="AHMU02000025">
    <property type="protein sequence ID" value="EMN22535.1"/>
    <property type="molecule type" value="Genomic_DNA"/>
</dbReference>
<sequence>MSDSRNPGEDFHSPQKKSDNIVSEKLFQKLFWVPEAVYVSRKLAFRRPDTIYKVLNAISVVARLSK</sequence>
<dbReference type="Proteomes" id="UP000012106">
    <property type="component" value="Unassembled WGS sequence"/>
</dbReference>
<reference evidence="1 2" key="1">
    <citation type="submission" date="2013-01" db="EMBL/GenBank/DDBJ databases">
        <authorList>
            <person name="Harkins D.M."/>
            <person name="Durkin A.S."/>
            <person name="Brinkac L.M."/>
            <person name="Haft D.H."/>
            <person name="Selengut J.D."/>
            <person name="Sanka R."/>
            <person name="DePew J."/>
            <person name="Purushe J."/>
            <person name="Hartskeerl R.A."/>
            <person name="Ahmed A."/>
            <person name="van der Linden H."/>
            <person name="Goris M.G.A."/>
            <person name="Vinetz J.M."/>
            <person name="Sutton G.G."/>
            <person name="Nierman W.C."/>
            <person name="Fouts D.E."/>
        </authorList>
    </citation>
    <scope>NUCLEOTIDE SEQUENCE [LARGE SCALE GENOMIC DNA]</scope>
    <source>
        <strain evidence="1 2">MAVJ 401</strain>
    </source>
</reference>
<name>M6JSP1_9LEPT</name>
<comment type="caution">
    <text evidence="1">The sequence shown here is derived from an EMBL/GenBank/DDBJ whole genome shotgun (WGS) entry which is preliminary data.</text>
</comment>
<evidence type="ECO:0000313" key="2">
    <source>
        <dbReference type="Proteomes" id="UP000012106"/>
    </source>
</evidence>
<gene>
    <name evidence="1" type="ORF">LEP1GSC063_2804</name>
</gene>
<dbReference type="RefSeq" id="WP_004465219.1">
    <property type="nucleotide sequence ID" value="NZ_AHMU02000025.1"/>
</dbReference>
<proteinExistence type="predicted"/>